<comment type="caution">
    <text evidence="2">The sequence shown here is derived from an EMBL/GenBank/DDBJ whole genome shotgun (WGS) entry which is preliminary data.</text>
</comment>
<proteinExistence type="predicted"/>
<name>A0A1F6T059_9PROT</name>
<dbReference type="Pfam" id="PF01522">
    <property type="entry name" value="Polysacc_deac_1"/>
    <property type="match status" value="1"/>
</dbReference>
<sequence length="304" mass="33280">MNSKGLRLAIKIDVDTERGTRVGVPALVQLFREHSIRATFLFSFGPDNTGRALRRIFRPGFFRKVSRTNVVGTYGVRTLLNGVLWPGPHIGRRHGDVLRAVREAGHEVGIHCYDHIRWQDGLAKMSPDQVFAEFGKACGEFERIFGAPARTAGAAGWQANALSLAAYDVAGLEYGSDARGTHPFYPRANGTVFKTVQIPTTLPTLDELLGRPEYPDSKLTGHYLSLLRGDRPNVLTAHAELEGMAKIAWFREFLAALKEKGVEVVPTATIAAELKQNPNNIPVCDLADGEVDGRSGTLAVQHCP</sequence>
<gene>
    <name evidence="2" type="ORF">A2V91_06625</name>
</gene>
<dbReference type="GO" id="GO:0005975">
    <property type="term" value="P:carbohydrate metabolic process"/>
    <property type="evidence" value="ECO:0007669"/>
    <property type="project" value="InterPro"/>
</dbReference>
<evidence type="ECO:0000313" key="2">
    <source>
        <dbReference type="EMBL" id="OGI38366.1"/>
    </source>
</evidence>
<accession>A0A1F6T059</accession>
<dbReference type="InterPro" id="IPR002509">
    <property type="entry name" value="NODB_dom"/>
</dbReference>
<evidence type="ECO:0000313" key="3">
    <source>
        <dbReference type="Proteomes" id="UP000179334"/>
    </source>
</evidence>
<dbReference type="Gene3D" id="3.20.20.370">
    <property type="entry name" value="Glycoside hydrolase/deacetylase"/>
    <property type="match status" value="1"/>
</dbReference>
<dbReference type="InterPro" id="IPR011330">
    <property type="entry name" value="Glyco_hydro/deAcase_b/a-brl"/>
</dbReference>
<dbReference type="EMBL" id="MFSR01000076">
    <property type="protein sequence ID" value="OGI38366.1"/>
    <property type="molecule type" value="Genomic_DNA"/>
</dbReference>
<feature type="domain" description="NodB homology" evidence="1">
    <location>
        <begin position="6"/>
        <end position="265"/>
    </location>
</feature>
<dbReference type="AlphaFoldDB" id="A0A1F6T059"/>
<reference evidence="2 3" key="1">
    <citation type="journal article" date="2016" name="Nat. Commun.">
        <title>Thousands of microbial genomes shed light on interconnected biogeochemical processes in an aquifer system.</title>
        <authorList>
            <person name="Anantharaman K."/>
            <person name="Brown C.T."/>
            <person name="Hug L.A."/>
            <person name="Sharon I."/>
            <person name="Castelle C.J."/>
            <person name="Probst A.J."/>
            <person name="Thomas B.C."/>
            <person name="Singh A."/>
            <person name="Wilkins M.J."/>
            <person name="Karaoz U."/>
            <person name="Brodie E.L."/>
            <person name="Williams K.H."/>
            <person name="Hubbard S.S."/>
            <person name="Banfield J.F."/>
        </authorList>
    </citation>
    <scope>NUCLEOTIDE SEQUENCE [LARGE SCALE GENOMIC DNA]</scope>
</reference>
<organism evidence="2 3">
    <name type="scientific">Candidatus Muproteobacteria bacterium RBG_16_64_10</name>
    <dbReference type="NCBI Taxonomy" id="1817757"/>
    <lineage>
        <taxon>Bacteria</taxon>
        <taxon>Pseudomonadati</taxon>
        <taxon>Pseudomonadota</taxon>
        <taxon>Candidatus Muproteobacteria</taxon>
    </lineage>
</organism>
<dbReference type="PROSITE" id="PS51677">
    <property type="entry name" value="NODB"/>
    <property type="match status" value="1"/>
</dbReference>
<dbReference type="SUPFAM" id="SSF88713">
    <property type="entry name" value="Glycoside hydrolase/deacetylase"/>
    <property type="match status" value="1"/>
</dbReference>
<dbReference type="GO" id="GO:0016810">
    <property type="term" value="F:hydrolase activity, acting on carbon-nitrogen (but not peptide) bonds"/>
    <property type="evidence" value="ECO:0007669"/>
    <property type="project" value="InterPro"/>
</dbReference>
<evidence type="ECO:0000259" key="1">
    <source>
        <dbReference type="PROSITE" id="PS51677"/>
    </source>
</evidence>
<dbReference type="Proteomes" id="UP000179334">
    <property type="component" value="Unassembled WGS sequence"/>
</dbReference>
<protein>
    <submittedName>
        <fullName evidence="2">Polysaccharide deacetylase</fullName>
    </submittedName>
</protein>